<reference evidence="3" key="1">
    <citation type="journal article" date="2019" name="Int. J. Syst. Evol. Microbiol.">
        <title>The Global Catalogue of Microorganisms (GCM) 10K type strain sequencing project: providing services to taxonomists for standard genome sequencing and annotation.</title>
        <authorList>
            <consortium name="The Broad Institute Genomics Platform"/>
            <consortium name="The Broad Institute Genome Sequencing Center for Infectious Disease"/>
            <person name="Wu L."/>
            <person name="Ma J."/>
        </authorList>
    </citation>
    <scope>NUCLEOTIDE SEQUENCE [LARGE SCALE GENOMIC DNA]</scope>
    <source>
        <strain evidence="3">JCM 3367</strain>
    </source>
</reference>
<evidence type="ECO:0000256" key="1">
    <source>
        <dbReference type="SAM" id="SignalP"/>
    </source>
</evidence>
<dbReference type="Proteomes" id="UP001499978">
    <property type="component" value="Unassembled WGS sequence"/>
</dbReference>
<dbReference type="EMBL" id="BAAARY010000028">
    <property type="protein sequence ID" value="GAA2531713.1"/>
    <property type="molecule type" value="Genomic_DNA"/>
</dbReference>
<keyword evidence="3" id="KW-1185">Reference proteome</keyword>
<feature type="chain" id="PRO_5046926546" evidence="1">
    <location>
        <begin position="27"/>
        <end position="107"/>
    </location>
</feature>
<protein>
    <submittedName>
        <fullName evidence="2">Uncharacterized protein</fullName>
    </submittedName>
</protein>
<feature type="signal peptide" evidence="1">
    <location>
        <begin position="1"/>
        <end position="26"/>
    </location>
</feature>
<sequence>MMRRFSSIALGVIALVALIQPGAAYAVSTTNAAAKPTVKCTKNIQNTWGKLTCKTSGGRVTFSEVRFNCDWEVDWTVNDLTIEGEWSKTHECDHKLLDIYWDVWTGR</sequence>
<comment type="caution">
    <text evidence="2">The sequence shown here is derived from an EMBL/GenBank/DDBJ whole genome shotgun (WGS) entry which is preliminary data.</text>
</comment>
<organism evidence="2 3">
    <name type="scientific">Pilimelia columellifera subsp. columellifera</name>
    <dbReference type="NCBI Taxonomy" id="706583"/>
    <lineage>
        <taxon>Bacteria</taxon>
        <taxon>Bacillati</taxon>
        <taxon>Actinomycetota</taxon>
        <taxon>Actinomycetes</taxon>
        <taxon>Micromonosporales</taxon>
        <taxon>Micromonosporaceae</taxon>
        <taxon>Pilimelia</taxon>
    </lineage>
</organism>
<evidence type="ECO:0000313" key="3">
    <source>
        <dbReference type="Proteomes" id="UP001499978"/>
    </source>
</evidence>
<proteinExistence type="predicted"/>
<keyword evidence="1" id="KW-0732">Signal</keyword>
<accession>A0ABP6B172</accession>
<gene>
    <name evidence="2" type="ORF">GCM10010201_34000</name>
</gene>
<name>A0ABP6B172_9ACTN</name>
<evidence type="ECO:0000313" key="2">
    <source>
        <dbReference type="EMBL" id="GAA2531713.1"/>
    </source>
</evidence>